<dbReference type="SUPFAM" id="SSF46565">
    <property type="entry name" value="Chaperone J-domain"/>
    <property type="match status" value="1"/>
</dbReference>
<comment type="caution">
    <text evidence="5">The sequence shown here is derived from an EMBL/GenBank/DDBJ whole genome shotgun (WGS) entry which is preliminary data.</text>
</comment>
<dbReference type="Gene3D" id="2.60.260.20">
    <property type="entry name" value="Urease metallochaperone UreE, N-terminal domain"/>
    <property type="match status" value="2"/>
</dbReference>
<feature type="domain" description="J" evidence="4">
    <location>
        <begin position="5"/>
        <end position="69"/>
    </location>
</feature>
<dbReference type="Pfam" id="PF00226">
    <property type="entry name" value="DnaJ"/>
    <property type="match status" value="1"/>
</dbReference>
<keyword evidence="3" id="KW-0143">Chaperone</keyword>
<sequence>MEFKDYYRLLDVARDATQDEIKRAYRKLARKYHPDVSKEADAEERFKEVNEAYEVLKDPEKRAAYDQLGANWKAGQDFRPPPDWNQGFEYHDMNPEDAAQFSDFFESLFGGDFAGGHARRARGGAHGAHFHARGEDAHARVAIALEDAYRGATRSLALKHTELGADGRPHLVERTLNVRIPKGVREGQMIRLSGQGGPGIGGGAAGDLYLEVTFEPHGLYRVEGRDVYLSLPVAPWEAALGASVEAPTPDGRVDLKIPPNSAGGRRLRLRGRGIPGDPPGDLYVVLSIALPPADTEAAREAYRTCARSMPFDPRADLTGGRP</sequence>
<dbReference type="InterPro" id="IPR002939">
    <property type="entry name" value="DnaJ_C"/>
</dbReference>
<evidence type="ECO:0000259" key="4">
    <source>
        <dbReference type="PROSITE" id="PS50076"/>
    </source>
</evidence>
<dbReference type="InterPro" id="IPR001623">
    <property type="entry name" value="DnaJ_domain"/>
</dbReference>
<dbReference type="EMBL" id="JQSG02000006">
    <property type="protein sequence ID" value="OBS08434.1"/>
    <property type="molecule type" value="Genomic_DNA"/>
</dbReference>
<dbReference type="OrthoDB" id="9779889at2"/>
<evidence type="ECO:0000313" key="6">
    <source>
        <dbReference type="Proteomes" id="UP000029273"/>
    </source>
</evidence>
<evidence type="ECO:0000256" key="3">
    <source>
        <dbReference type="ARBA" id="ARBA00023186"/>
    </source>
</evidence>
<proteinExistence type="predicted"/>
<dbReference type="PRINTS" id="PR00625">
    <property type="entry name" value="JDOMAIN"/>
</dbReference>
<reference evidence="5 6" key="1">
    <citation type="journal article" date="2014" name="Genome Announc.">
        <title>Draft Genome Sequence of the Iron-Oxidizing, Acidophilic, and Halotolerant 'Thiobacillus prosperus' Type Strain DSM 5130.</title>
        <authorList>
            <person name="Ossandon F.J."/>
            <person name="Cardenas J.P."/>
            <person name="Corbett M."/>
            <person name="Quatrini R."/>
            <person name="Holmes D.S."/>
            <person name="Watkin E."/>
        </authorList>
    </citation>
    <scope>NUCLEOTIDE SEQUENCE [LARGE SCALE GENOMIC DNA]</scope>
    <source>
        <strain evidence="5 6">DSM 5130</strain>
    </source>
</reference>
<keyword evidence="1" id="KW-0963">Cytoplasm</keyword>
<dbReference type="STRING" id="160660.BJI67_03345"/>
<dbReference type="InterPro" id="IPR018253">
    <property type="entry name" value="DnaJ_domain_CS"/>
</dbReference>
<accession>A0A1A6C1K9</accession>
<dbReference type="PROSITE" id="PS50076">
    <property type="entry name" value="DNAJ_2"/>
    <property type="match status" value="1"/>
</dbReference>
<name>A0A1A6C1K9_9GAMM</name>
<dbReference type="GO" id="GO:0005737">
    <property type="term" value="C:cytoplasm"/>
    <property type="evidence" value="ECO:0007669"/>
    <property type="project" value="TreeGrafter"/>
</dbReference>
<dbReference type="GO" id="GO:0003677">
    <property type="term" value="F:DNA binding"/>
    <property type="evidence" value="ECO:0007669"/>
    <property type="project" value="UniProtKB-KW"/>
</dbReference>
<organism evidence="5 6">
    <name type="scientific">Acidihalobacter prosperus</name>
    <dbReference type="NCBI Taxonomy" id="160660"/>
    <lineage>
        <taxon>Bacteria</taxon>
        <taxon>Pseudomonadati</taxon>
        <taxon>Pseudomonadota</taxon>
        <taxon>Gammaproteobacteria</taxon>
        <taxon>Chromatiales</taxon>
        <taxon>Ectothiorhodospiraceae</taxon>
        <taxon>Acidihalobacter</taxon>
    </lineage>
</organism>
<dbReference type="GO" id="GO:0051082">
    <property type="term" value="F:unfolded protein binding"/>
    <property type="evidence" value="ECO:0007669"/>
    <property type="project" value="InterPro"/>
</dbReference>
<dbReference type="Gene3D" id="1.10.287.110">
    <property type="entry name" value="DnaJ domain"/>
    <property type="match status" value="1"/>
</dbReference>
<gene>
    <name evidence="5" type="ORF">Thpro_022684</name>
</gene>
<keyword evidence="6" id="KW-1185">Reference proteome</keyword>
<keyword evidence="2" id="KW-0238">DNA-binding</keyword>
<dbReference type="PANTHER" id="PTHR43096">
    <property type="entry name" value="DNAJ HOMOLOG 1, MITOCHONDRIAL-RELATED"/>
    <property type="match status" value="1"/>
</dbReference>
<dbReference type="SMART" id="SM00271">
    <property type="entry name" value="DnaJ"/>
    <property type="match status" value="1"/>
</dbReference>
<dbReference type="SUPFAM" id="SSF49493">
    <property type="entry name" value="HSP40/DnaJ peptide-binding domain"/>
    <property type="match status" value="2"/>
</dbReference>
<dbReference type="InterPro" id="IPR008971">
    <property type="entry name" value="HSP40/DnaJ_pept-bd"/>
</dbReference>
<dbReference type="Proteomes" id="UP000029273">
    <property type="component" value="Unassembled WGS sequence"/>
</dbReference>
<dbReference type="GO" id="GO:0042026">
    <property type="term" value="P:protein refolding"/>
    <property type="evidence" value="ECO:0007669"/>
    <property type="project" value="TreeGrafter"/>
</dbReference>
<dbReference type="PANTHER" id="PTHR43096:SF52">
    <property type="entry name" value="DNAJ HOMOLOG 1, MITOCHONDRIAL-RELATED"/>
    <property type="match status" value="1"/>
</dbReference>
<evidence type="ECO:0000313" key="5">
    <source>
        <dbReference type="EMBL" id="OBS08434.1"/>
    </source>
</evidence>
<dbReference type="CDD" id="cd06257">
    <property type="entry name" value="DnaJ"/>
    <property type="match status" value="1"/>
</dbReference>
<dbReference type="RefSeq" id="WP_038093316.1">
    <property type="nucleotide sequence ID" value="NZ_JQSG02000006.1"/>
</dbReference>
<dbReference type="FunFam" id="2.60.260.20:FF:000008">
    <property type="entry name" value="Curved DNA-binding protein"/>
    <property type="match status" value="1"/>
</dbReference>
<evidence type="ECO:0000256" key="1">
    <source>
        <dbReference type="ARBA" id="ARBA00022490"/>
    </source>
</evidence>
<dbReference type="PROSITE" id="PS00636">
    <property type="entry name" value="DNAJ_1"/>
    <property type="match status" value="1"/>
</dbReference>
<dbReference type="Pfam" id="PF01556">
    <property type="entry name" value="DnaJ_C"/>
    <property type="match status" value="1"/>
</dbReference>
<dbReference type="InterPro" id="IPR036869">
    <property type="entry name" value="J_dom_sf"/>
</dbReference>
<dbReference type="CDD" id="cd10747">
    <property type="entry name" value="DnaJ_C"/>
    <property type="match status" value="1"/>
</dbReference>
<evidence type="ECO:0000256" key="2">
    <source>
        <dbReference type="ARBA" id="ARBA00023125"/>
    </source>
</evidence>
<protein>
    <submittedName>
        <fullName evidence="5">Cytochrome c biogenesis protein</fullName>
    </submittedName>
</protein>
<dbReference type="AlphaFoldDB" id="A0A1A6C1K9"/>